<dbReference type="GO" id="GO:0055085">
    <property type="term" value="P:transmembrane transport"/>
    <property type="evidence" value="ECO:0007669"/>
    <property type="project" value="InterPro"/>
</dbReference>
<dbReference type="NCBIfam" id="NF037995">
    <property type="entry name" value="TRAP_S1"/>
    <property type="match status" value="1"/>
</dbReference>
<keyword evidence="3" id="KW-1185">Reference proteome</keyword>
<evidence type="ECO:0000313" key="2">
    <source>
        <dbReference type="EMBL" id="PTM60985.1"/>
    </source>
</evidence>
<dbReference type="EMBL" id="PZZL01000002">
    <property type="protein sequence ID" value="PTM60985.1"/>
    <property type="molecule type" value="Genomic_DNA"/>
</dbReference>
<dbReference type="CDD" id="cd13603">
    <property type="entry name" value="PBP2_TRAP_Siap_TeaA_like"/>
    <property type="match status" value="1"/>
</dbReference>
<organism evidence="2 3">
    <name type="scientific">Phreatobacter oligotrophus</name>
    <dbReference type="NCBI Taxonomy" id="1122261"/>
    <lineage>
        <taxon>Bacteria</taxon>
        <taxon>Pseudomonadati</taxon>
        <taxon>Pseudomonadota</taxon>
        <taxon>Alphaproteobacteria</taxon>
        <taxon>Hyphomicrobiales</taxon>
        <taxon>Phreatobacteraceae</taxon>
        <taxon>Phreatobacter</taxon>
    </lineage>
</organism>
<dbReference type="Proteomes" id="UP000241808">
    <property type="component" value="Unassembled WGS sequence"/>
</dbReference>
<dbReference type="OrthoDB" id="9803763at2"/>
<name>A0A2T4ZGE4_9HYPH</name>
<dbReference type="PROSITE" id="PS51318">
    <property type="entry name" value="TAT"/>
    <property type="match status" value="1"/>
</dbReference>
<dbReference type="RefSeq" id="WP_108174913.1">
    <property type="nucleotide sequence ID" value="NZ_PZZL01000002.1"/>
</dbReference>
<dbReference type="InterPro" id="IPR018389">
    <property type="entry name" value="DctP_fam"/>
</dbReference>
<sequence length="336" mass="36929">MTPDKTRTFDTTRASRRAVLGGLAAGSALVAMPAVLRAQTLQWIGASAAAQQDFIGISLDFYAKRLGELTRGQIVVTNHHAGALGGEREHIEAVQQGAIHVGSPGQGVLAGVYRPAEVWTHPYLFKDVAHKDRIWDTLRAEYQEDVARTARIRPIAAIPRMPRMLSCNRVVKTPADMRGLKIRVPETALWRRTFELFGASPTPLPFPEVFQALKSGVIDGQENPMGLTFNSGIFDANTHMSLTEHMMQDNCILVSQAVYQGLSPELRAAVDQAGRDMEAEIRPRVIADDAEILVKVKAKKIVVSEVDKAAFTQSVRNLINEFPAGKKWADRMAQIA</sequence>
<dbReference type="PANTHER" id="PTHR33376:SF4">
    <property type="entry name" value="SIALIC ACID-BINDING PERIPLASMIC PROTEIN SIAP"/>
    <property type="match status" value="1"/>
</dbReference>
<comment type="caution">
    <text evidence="2">The sequence shown here is derived from an EMBL/GenBank/DDBJ whole genome shotgun (WGS) entry which is preliminary data.</text>
</comment>
<evidence type="ECO:0000256" key="1">
    <source>
        <dbReference type="ARBA" id="ARBA00022729"/>
    </source>
</evidence>
<dbReference type="PANTHER" id="PTHR33376">
    <property type="match status" value="1"/>
</dbReference>
<evidence type="ECO:0000313" key="3">
    <source>
        <dbReference type="Proteomes" id="UP000241808"/>
    </source>
</evidence>
<keyword evidence="1" id="KW-0732">Signal</keyword>
<gene>
    <name evidence="2" type="ORF">C8P69_102370</name>
</gene>
<dbReference type="Pfam" id="PF03480">
    <property type="entry name" value="DctP"/>
    <property type="match status" value="1"/>
</dbReference>
<reference evidence="2 3" key="1">
    <citation type="submission" date="2018-04" db="EMBL/GenBank/DDBJ databases">
        <title>Genomic Encyclopedia of Archaeal and Bacterial Type Strains, Phase II (KMG-II): from individual species to whole genera.</title>
        <authorList>
            <person name="Goeker M."/>
        </authorList>
    </citation>
    <scope>NUCLEOTIDE SEQUENCE [LARGE SCALE GENOMIC DNA]</scope>
    <source>
        <strain evidence="2 3">DSM 25521</strain>
    </source>
</reference>
<dbReference type="AlphaFoldDB" id="A0A2T4ZGE4"/>
<accession>A0A2T4ZGE4</accession>
<proteinExistence type="predicted"/>
<dbReference type="InterPro" id="IPR006311">
    <property type="entry name" value="TAT_signal"/>
</dbReference>
<dbReference type="Gene3D" id="3.40.190.170">
    <property type="entry name" value="Bacterial extracellular solute-binding protein, family 7"/>
    <property type="match status" value="1"/>
</dbReference>
<protein>
    <submittedName>
        <fullName evidence="2">TRAP-type C4-dicarboxylate transport system substrate-binding protein</fullName>
    </submittedName>
</protein>
<dbReference type="InterPro" id="IPR038404">
    <property type="entry name" value="TRAP_DctP_sf"/>
</dbReference>